<accession>V9DTL6</accession>
<dbReference type="Proteomes" id="UP000018721">
    <property type="component" value="Unassembled WGS sequence"/>
</dbReference>
<keyword evidence="3" id="KW-1185">Reference proteome</keyword>
<protein>
    <submittedName>
        <fullName evidence="2">Uncharacterized protein</fullName>
    </submittedName>
</protein>
<reference evidence="2 3" key="1">
    <citation type="submission" date="2013-11" db="EMBL/GenBank/DDBJ databases">
        <title>The Genome Sequence of Phytophthora parasitica P1569.</title>
        <authorList>
            <consortium name="The Broad Institute Genomics Platform"/>
            <person name="Russ C."/>
            <person name="Tyler B."/>
            <person name="Panabieres F."/>
            <person name="Shan W."/>
            <person name="Tripathy S."/>
            <person name="Grunwald N."/>
            <person name="Machado M."/>
            <person name="Johnson C.S."/>
            <person name="Arredondo F."/>
            <person name="Hong C."/>
            <person name="Coffey M."/>
            <person name="Young S.K."/>
            <person name="Zeng Q."/>
            <person name="Gargeya S."/>
            <person name="Fitzgerald M."/>
            <person name="Abouelleil A."/>
            <person name="Alvarado L."/>
            <person name="Chapman S.B."/>
            <person name="Gainer-Dewar J."/>
            <person name="Goldberg J."/>
            <person name="Griggs A."/>
            <person name="Gujja S."/>
            <person name="Hansen M."/>
            <person name="Howarth C."/>
            <person name="Imamovic A."/>
            <person name="Ireland A."/>
            <person name="Larimer J."/>
            <person name="McCowan C."/>
            <person name="Murphy C."/>
            <person name="Pearson M."/>
            <person name="Poon T.W."/>
            <person name="Priest M."/>
            <person name="Roberts A."/>
            <person name="Saif S."/>
            <person name="Shea T."/>
            <person name="Sykes S."/>
            <person name="Wortman J."/>
            <person name="Nusbaum C."/>
            <person name="Birren B."/>
        </authorList>
    </citation>
    <scope>NUCLEOTIDE SEQUENCE [LARGE SCALE GENOMIC DNA]</scope>
    <source>
        <strain evidence="2 3">P1569</strain>
    </source>
</reference>
<feature type="compositionally biased region" description="Polar residues" evidence="1">
    <location>
        <begin position="71"/>
        <end position="85"/>
    </location>
</feature>
<proteinExistence type="predicted"/>
<sequence length="227" mass="24140">MNPANPGFKPFFVNPDWARTPWMPQTTPASSFGPAWNAPFIGTPAGWQGATRSGGYPSHTYQPTTPTTPTLYSQSGWPGTPSTTLGEPYGPRGPNGPGRPNGLGGPGGPNPPGGSPLSSGVPFQGGDGSPGGGSQRSSPTHTQMVFGGEDKDFLGSIRTGHGRIERALEAKCVPGGLKMKSGEEWWTHSQINDFETLRTRLHNQFVCQTPLQMIERLKPTKRMSAEV</sequence>
<gene>
    <name evidence="2" type="ORF">F443_22638</name>
</gene>
<name>V9DTL6_PHYNI</name>
<dbReference type="OrthoDB" id="10611118at2759"/>
<evidence type="ECO:0000256" key="1">
    <source>
        <dbReference type="SAM" id="MobiDB-lite"/>
    </source>
</evidence>
<feature type="region of interest" description="Disordered" evidence="1">
    <location>
        <begin position="44"/>
        <end position="147"/>
    </location>
</feature>
<dbReference type="EMBL" id="ANIZ01004285">
    <property type="protein sequence ID" value="ETI30240.1"/>
    <property type="molecule type" value="Genomic_DNA"/>
</dbReference>
<evidence type="ECO:0000313" key="3">
    <source>
        <dbReference type="Proteomes" id="UP000018721"/>
    </source>
</evidence>
<feature type="compositionally biased region" description="Gly residues" evidence="1">
    <location>
        <begin position="123"/>
        <end position="134"/>
    </location>
</feature>
<comment type="caution">
    <text evidence="2">The sequence shown here is derived from an EMBL/GenBank/DDBJ whole genome shotgun (WGS) entry which is preliminary data.</text>
</comment>
<organism evidence="2 3">
    <name type="scientific">Phytophthora nicotianae P1569</name>
    <dbReference type="NCBI Taxonomy" id="1317065"/>
    <lineage>
        <taxon>Eukaryota</taxon>
        <taxon>Sar</taxon>
        <taxon>Stramenopiles</taxon>
        <taxon>Oomycota</taxon>
        <taxon>Peronosporomycetes</taxon>
        <taxon>Peronosporales</taxon>
        <taxon>Peronosporaceae</taxon>
        <taxon>Phytophthora</taxon>
    </lineage>
</organism>
<feature type="compositionally biased region" description="Gly residues" evidence="1">
    <location>
        <begin position="93"/>
        <end position="107"/>
    </location>
</feature>
<evidence type="ECO:0000313" key="2">
    <source>
        <dbReference type="EMBL" id="ETI30240.1"/>
    </source>
</evidence>
<dbReference type="AlphaFoldDB" id="V9DTL6"/>
<dbReference type="HOGENOM" id="CLU_1221750_0_0_1"/>